<protein>
    <recommendedName>
        <fullName evidence="3">DUF91 domain-containing protein</fullName>
    </recommendedName>
</protein>
<dbReference type="EMBL" id="JBHTND010000050">
    <property type="protein sequence ID" value="MFD1304056.1"/>
    <property type="molecule type" value="Genomic_DNA"/>
</dbReference>
<evidence type="ECO:0008006" key="3">
    <source>
        <dbReference type="Google" id="ProtNLM"/>
    </source>
</evidence>
<dbReference type="Gene3D" id="3.40.1350.10">
    <property type="match status" value="1"/>
</dbReference>
<dbReference type="RefSeq" id="WP_238209205.1">
    <property type="nucleotide sequence ID" value="NZ_JBHTND010000050.1"/>
</dbReference>
<evidence type="ECO:0000313" key="2">
    <source>
        <dbReference type="Proteomes" id="UP001597176"/>
    </source>
</evidence>
<sequence>MNIGTGVFVLRDEHTLVAMQAASFATENDFQRLLASFPELLAGDQIDTEVPRRFMLVAREKGIAAEEGGSDRWSLDHLFLDQDGIPTLVEVKRGTDTRIRREVVGQMLDYAANAVLHWPLDTLRAQFGARCEAEGRNPVETLKDLIGPDIEPETFWDGVRINLQAGRVRLLFVADKIPSELRRVVEFLNRQMQPAEVLAVELRQYEGQGLKTLVPIVLGRSEATKDRKSSPSRSVLPKRAWDEATVMAEIVARGDDAVSATARSIAHWMHRKADRIAFNTSPNFGALGAIFEVDGSNIPALRIFTDGTMAVYFEYMLGKPVFDALTLRQELLDRLNAVPGIRLPPDAVSKRKTIPLAGLTPPAVEAFLAAMDWFVDTLRSGAQKAEA</sequence>
<organism evidence="1 2">
    <name type="scientific">Methylobacterium marchantiae</name>
    <dbReference type="NCBI Taxonomy" id="600331"/>
    <lineage>
        <taxon>Bacteria</taxon>
        <taxon>Pseudomonadati</taxon>
        <taxon>Pseudomonadota</taxon>
        <taxon>Alphaproteobacteria</taxon>
        <taxon>Hyphomicrobiales</taxon>
        <taxon>Methylobacteriaceae</taxon>
        <taxon>Methylobacterium</taxon>
    </lineage>
</organism>
<accession>A0ABW3X3I0</accession>
<comment type="caution">
    <text evidence="1">The sequence shown here is derived from an EMBL/GenBank/DDBJ whole genome shotgun (WGS) entry which is preliminary data.</text>
</comment>
<dbReference type="InterPro" id="IPR011856">
    <property type="entry name" value="tRNA_endonuc-like_dom_sf"/>
</dbReference>
<dbReference type="Proteomes" id="UP001597176">
    <property type="component" value="Unassembled WGS sequence"/>
</dbReference>
<keyword evidence="2" id="KW-1185">Reference proteome</keyword>
<name>A0ABW3X3I0_9HYPH</name>
<reference evidence="2" key="1">
    <citation type="journal article" date="2019" name="Int. J. Syst. Evol. Microbiol.">
        <title>The Global Catalogue of Microorganisms (GCM) 10K type strain sequencing project: providing services to taxonomists for standard genome sequencing and annotation.</title>
        <authorList>
            <consortium name="The Broad Institute Genomics Platform"/>
            <consortium name="The Broad Institute Genome Sequencing Center for Infectious Disease"/>
            <person name="Wu L."/>
            <person name="Ma J."/>
        </authorList>
    </citation>
    <scope>NUCLEOTIDE SEQUENCE [LARGE SCALE GENOMIC DNA]</scope>
    <source>
        <strain evidence="2">CCUG 56108</strain>
    </source>
</reference>
<proteinExistence type="predicted"/>
<gene>
    <name evidence="1" type="ORF">ACFQ4G_21040</name>
</gene>
<evidence type="ECO:0000313" key="1">
    <source>
        <dbReference type="EMBL" id="MFD1304056.1"/>
    </source>
</evidence>